<feature type="signal peptide" evidence="14">
    <location>
        <begin position="1"/>
        <end position="29"/>
    </location>
</feature>
<comment type="similarity">
    <text evidence="3 13">Belongs to the glycosyl hydrolase 31 family.</text>
</comment>
<dbReference type="InterPro" id="IPR030459">
    <property type="entry name" value="Glyco_hydro_31_CS"/>
</dbReference>
<evidence type="ECO:0000256" key="13">
    <source>
        <dbReference type="RuleBase" id="RU361185"/>
    </source>
</evidence>
<dbReference type="STRING" id="461836.A0A0L0D138"/>
<dbReference type="CDD" id="cd14752">
    <property type="entry name" value="GH31_N"/>
    <property type="match status" value="1"/>
</dbReference>
<dbReference type="GO" id="GO:0016020">
    <property type="term" value="C:membrane"/>
    <property type="evidence" value="ECO:0007669"/>
    <property type="project" value="UniProtKB-SubCell"/>
</dbReference>
<evidence type="ECO:0000313" key="17">
    <source>
        <dbReference type="Proteomes" id="UP000054408"/>
    </source>
</evidence>
<evidence type="ECO:0000259" key="15">
    <source>
        <dbReference type="PROSITE" id="PS51448"/>
    </source>
</evidence>
<dbReference type="PROSITE" id="PS00129">
    <property type="entry name" value="GLYCOSYL_HYDROL_F31_1"/>
    <property type="match status" value="1"/>
</dbReference>
<dbReference type="InterPro" id="IPR044913">
    <property type="entry name" value="P_trefoil_dom_sf"/>
</dbReference>
<dbReference type="InterPro" id="IPR011013">
    <property type="entry name" value="Gal_mutarotase_sf_dom"/>
</dbReference>
<accession>A0A0L0D138</accession>
<dbReference type="RefSeq" id="XP_013762929.1">
    <property type="nucleotide sequence ID" value="XM_013907475.1"/>
</dbReference>
<dbReference type="Pfam" id="PF21365">
    <property type="entry name" value="Glyco_hydro_31_3rd"/>
    <property type="match status" value="1"/>
</dbReference>
<dbReference type="Gene3D" id="4.10.110.10">
    <property type="entry name" value="Spasmolytic Protein, domain 1"/>
    <property type="match status" value="1"/>
</dbReference>
<dbReference type="SUPFAM" id="SSF51011">
    <property type="entry name" value="Glycosyl hydrolase domain"/>
    <property type="match status" value="1"/>
</dbReference>
<dbReference type="PANTHER" id="PTHR22762">
    <property type="entry name" value="ALPHA-GLUCOSIDASE"/>
    <property type="match status" value="1"/>
</dbReference>
<dbReference type="InterPro" id="IPR000519">
    <property type="entry name" value="P_trefoil_dom"/>
</dbReference>
<dbReference type="SUPFAM" id="SSF74650">
    <property type="entry name" value="Galactose mutarotase-like"/>
    <property type="match status" value="1"/>
</dbReference>
<dbReference type="CDD" id="cd00111">
    <property type="entry name" value="Trefoil"/>
    <property type="match status" value="1"/>
</dbReference>
<dbReference type="Gene3D" id="3.20.20.80">
    <property type="entry name" value="Glycosidases"/>
    <property type="match status" value="1"/>
</dbReference>
<dbReference type="InterPro" id="IPR000322">
    <property type="entry name" value="Glyco_hydro_31_TIM"/>
</dbReference>
<comment type="catalytic activity">
    <reaction evidence="1">
        <text>Hydrolysis of terminal, non-reducing (1-&gt;4)-linked alpha-D-glucose residues with release of alpha-D-glucose.</text>
        <dbReference type="EC" id="3.2.1.20"/>
    </reaction>
</comment>
<comment type="caution">
    <text evidence="12">Lacks conserved residue(s) required for the propagation of feature annotation.</text>
</comment>
<evidence type="ECO:0000256" key="6">
    <source>
        <dbReference type="ARBA" id="ARBA00022801"/>
    </source>
</evidence>
<evidence type="ECO:0000256" key="3">
    <source>
        <dbReference type="ARBA" id="ARBA00007806"/>
    </source>
</evidence>
<feature type="domain" description="P-type" evidence="15">
    <location>
        <begin position="45"/>
        <end position="98"/>
    </location>
</feature>
<dbReference type="Pfam" id="PF01055">
    <property type="entry name" value="Glyco_hydro_31_2nd"/>
    <property type="match status" value="1"/>
</dbReference>
<dbReference type="Gene3D" id="2.60.40.1760">
    <property type="entry name" value="glycosyl hydrolase (family 31)"/>
    <property type="match status" value="1"/>
</dbReference>
<dbReference type="InterPro" id="IPR013780">
    <property type="entry name" value="Glyco_hydro_b"/>
</dbReference>
<keyword evidence="7" id="KW-0472">Membrane</keyword>
<evidence type="ECO:0000256" key="7">
    <source>
        <dbReference type="ARBA" id="ARBA00023136"/>
    </source>
</evidence>
<evidence type="ECO:0000256" key="2">
    <source>
        <dbReference type="ARBA" id="ARBA00004370"/>
    </source>
</evidence>
<gene>
    <name evidence="16" type="ORF">AMSG_00060</name>
</gene>
<dbReference type="Pfam" id="PF00088">
    <property type="entry name" value="Trefoil"/>
    <property type="match status" value="1"/>
</dbReference>
<keyword evidence="8" id="KW-1015">Disulfide bond</keyword>
<keyword evidence="10 13" id="KW-0326">Glycosidase</keyword>
<dbReference type="CDD" id="cd06602">
    <property type="entry name" value="GH31_MGAM_SI_GAA"/>
    <property type="match status" value="1"/>
</dbReference>
<feature type="chain" id="PRO_5005537078" description="alpha-glucosidase" evidence="14">
    <location>
        <begin position="30"/>
        <end position="935"/>
    </location>
</feature>
<organism evidence="16 17">
    <name type="scientific">Thecamonas trahens ATCC 50062</name>
    <dbReference type="NCBI Taxonomy" id="461836"/>
    <lineage>
        <taxon>Eukaryota</taxon>
        <taxon>Apusozoa</taxon>
        <taxon>Apusomonadida</taxon>
        <taxon>Apusomonadidae</taxon>
        <taxon>Thecamonas</taxon>
    </lineage>
</organism>
<evidence type="ECO:0000256" key="12">
    <source>
        <dbReference type="PROSITE-ProRule" id="PRU00779"/>
    </source>
</evidence>
<dbReference type="SUPFAM" id="SSF51445">
    <property type="entry name" value="(Trans)glycosidases"/>
    <property type="match status" value="1"/>
</dbReference>
<evidence type="ECO:0000313" key="16">
    <source>
        <dbReference type="EMBL" id="KNC45946.1"/>
    </source>
</evidence>
<evidence type="ECO:0000256" key="1">
    <source>
        <dbReference type="ARBA" id="ARBA00001657"/>
    </source>
</evidence>
<keyword evidence="17" id="KW-1185">Reference proteome</keyword>
<evidence type="ECO:0000256" key="14">
    <source>
        <dbReference type="SAM" id="SignalP"/>
    </source>
</evidence>
<protein>
    <recommendedName>
        <fullName evidence="4">alpha-glucosidase</fullName>
        <ecNumber evidence="4">3.2.1.20</ecNumber>
    </recommendedName>
    <alternativeName>
        <fullName evidence="11">Maltase</fullName>
    </alternativeName>
</protein>
<dbReference type="InterPro" id="IPR030458">
    <property type="entry name" value="Glyco_hydro_31_AS"/>
</dbReference>
<keyword evidence="5 14" id="KW-0732">Signal</keyword>
<dbReference type="PROSITE" id="PS00707">
    <property type="entry name" value="GLYCOSYL_HYDROL_F31_2"/>
    <property type="match status" value="1"/>
</dbReference>
<dbReference type="GO" id="GO:0005975">
    <property type="term" value="P:carbohydrate metabolic process"/>
    <property type="evidence" value="ECO:0007669"/>
    <property type="project" value="InterPro"/>
</dbReference>
<dbReference type="EMBL" id="GL349433">
    <property type="protein sequence ID" value="KNC45946.1"/>
    <property type="molecule type" value="Genomic_DNA"/>
</dbReference>
<dbReference type="EC" id="3.2.1.20" evidence="4"/>
<dbReference type="GeneID" id="25559887"/>
<evidence type="ECO:0000256" key="9">
    <source>
        <dbReference type="ARBA" id="ARBA00023180"/>
    </source>
</evidence>
<evidence type="ECO:0000256" key="4">
    <source>
        <dbReference type="ARBA" id="ARBA00012741"/>
    </source>
</evidence>
<dbReference type="SMART" id="SM00018">
    <property type="entry name" value="PD"/>
    <property type="match status" value="1"/>
</dbReference>
<evidence type="ECO:0000256" key="11">
    <source>
        <dbReference type="ARBA" id="ARBA00041343"/>
    </source>
</evidence>
<dbReference type="Proteomes" id="UP000054408">
    <property type="component" value="Unassembled WGS sequence"/>
</dbReference>
<sequence length="935" mass="99533">MPGMPGTANLALPLLLLLLVVCLATHVDGRQADGDNRFGGSAPGLSCSLPSTERIDCAPFVENVDGDSCAARGCCWSPSTSARQQGLSDMTPWCYYPANAGYAVANVSHGADGSLVADLVRGPVPSPWGSDIKNLRLEVVPMSDAIVRVRISDPAEARWEVPDVVHALPPSPPAPAVYGIELGSSGAPMSLRIFRTATNVTLLDTSLPGMVFTDTFLSLASRMPAGYRLYGLGEHVDALLLDTNFVTYTEFARDRGTPVGTENLYGAHPMYVSLETTGTGHAHGMFLLSSNGIDVKLSPNSLEWRTIGGVLDLYLMVGQSPDHVVSLYTDLVGKPYMPPMWALGFHLCRWGYDSLNRTREVNMAMRAAGLPQDVQWNDIDYMDRWLDFTTDPVAYPAADMAAFIDELHAVGQRYVPIIDPGISYTQPAGSYPPYDDGVADDVFIKASPQADHTYAQGKVWPGKTVFPDFSAPQTTAYWTNMLATFHDLVPYDGVWIDMNEPANIPEQPAAGCPGEPTSPYALGGQSSLTTKTICLGSRTALGPMWNTHSLYGLSEMVASRTALDKIIGKRSLILSRSTFASSGAIGAHWLGDNKSTWSDLLYSISGILQMNMFGIPLVGADVCGFIGTTTPELCTRWMQLGAFYPFYRNHNIEKTPSQAPYVFGEPYTSYIRDAMVTRYTLMPYLYTAFYTSAVTGIGVARPLAFAFPTLATAPGPAGAALAAVDLQYVLGDALVITPVVTEGAQSVTGTFPSSARFFALDSGKELMASGQVTLSAPLSHIPVHVIGGNVVPMQAPANNTATQTGNPYALLVALSDAGTASGSLFVDDGETIGTIDSSAFFLARLTASWDESSSSGHLAFSRIVTGYAPAASYIVDGLRFYGVPSCAGTVSVSVNGSTMPSGSYDPSAHVLTLPLSGVAFGEGQGQWVASIQCSS</sequence>
<dbReference type="eggNOG" id="KOG1065">
    <property type="taxonomic scope" value="Eukaryota"/>
</dbReference>
<name>A0A0L0D138_THETB</name>
<dbReference type="OMA" id="WEFPNDE"/>
<dbReference type="InterPro" id="IPR025887">
    <property type="entry name" value="Glyco_hydro_31_N_dom"/>
</dbReference>
<dbReference type="PANTHER" id="PTHR22762:SF133">
    <property type="entry name" value="P-TYPE DOMAIN-CONTAINING PROTEIN"/>
    <property type="match status" value="1"/>
</dbReference>
<dbReference type="InterPro" id="IPR048395">
    <property type="entry name" value="Glyco_hydro_31_C"/>
</dbReference>
<evidence type="ECO:0000256" key="5">
    <source>
        <dbReference type="ARBA" id="ARBA00022729"/>
    </source>
</evidence>
<dbReference type="GO" id="GO:0030246">
    <property type="term" value="F:carbohydrate binding"/>
    <property type="evidence" value="ECO:0007669"/>
    <property type="project" value="InterPro"/>
</dbReference>
<comment type="subcellular location">
    <subcellularLocation>
        <location evidence="2">Membrane</location>
    </subcellularLocation>
</comment>
<keyword evidence="9" id="KW-0325">Glycoprotein</keyword>
<dbReference type="PROSITE" id="PS51448">
    <property type="entry name" value="P_TREFOIL_2"/>
    <property type="match status" value="1"/>
</dbReference>
<proteinExistence type="inferred from homology"/>
<dbReference type="Gene3D" id="2.60.40.1180">
    <property type="entry name" value="Golgi alpha-mannosidase II"/>
    <property type="match status" value="2"/>
</dbReference>
<reference evidence="16 17" key="1">
    <citation type="submission" date="2010-05" db="EMBL/GenBank/DDBJ databases">
        <title>The Genome Sequence of Thecamonas trahens ATCC 50062.</title>
        <authorList>
            <consortium name="The Broad Institute Genome Sequencing Platform"/>
            <person name="Russ C."/>
            <person name="Cuomo C."/>
            <person name="Shea T."/>
            <person name="Young S.K."/>
            <person name="Zeng Q."/>
            <person name="Koehrsen M."/>
            <person name="Haas B."/>
            <person name="Borodovsky M."/>
            <person name="Guigo R."/>
            <person name="Alvarado L."/>
            <person name="Berlin A."/>
            <person name="Bochicchio J."/>
            <person name="Borenstein D."/>
            <person name="Chapman S."/>
            <person name="Chen Z."/>
            <person name="Freedman E."/>
            <person name="Gellesch M."/>
            <person name="Goldberg J."/>
            <person name="Griggs A."/>
            <person name="Gujja S."/>
            <person name="Heilman E."/>
            <person name="Heiman D."/>
            <person name="Hepburn T."/>
            <person name="Howarth C."/>
            <person name="Jen D."/>
            <person name="Larson L."/>
            <person name="Mehta T."/>
            <person name="Park D."/>
            <person name="Pearson M."/>
            <person name="Roberts A."/>
            <person name="Saif S."/>
            <person name="Shenoy N."/>
            <person name="Sisk P."/>
            <person name="Stolte C."/>
            <person name="Sykes S."/>
            <person name="Thomson T."/>
            <person name="Walk T."/>
            <person name="White J."/>
            <person name="Yandava C."/>
            <person name="Burger G."/>
            <person name="Gray M.W."/>
            <person name="Holland P.W.H."/>
            <person name="King N."/>
            <person name="Lang F.B.F."/>
            <person name="Roger A.J."/>
            <person name="Ruiz-Trillo I."/>
            <person name="Lander E."/>
            <person name="Nusbaum C."/>
        </authorList>
    </citation>
    <scope>NUCLEOTIDE SEQUENCE [LARGE SCALE GENOMIC DNA]</scope>
    <source>
        <strain evidence="16 17">ATCC 50062</strain>
    </source>
</reference>
<dbReference type="OrthoDB" id="5839090at2759"/>
<dbReference type="GO" id="GO:0090599">
    <property type="term" value="F:alpha-glucosidase activity"/>
    <property type="evidence" value="ECO:0007669"/>
    <property type="project" value="UniProtKB-ARBA"/>
</dbReference>
<dbReference type="Pfam" id="PF13802">
    <property type="entry name" value="Gal_mutarotas_2"/>
    <property type="match status" value="1"/>
</dbReference>
<evidence type="ECO:0000256" key="8">
    <source>
        <dbReference type="ARBA" id="ARBA00023157"/>
    </source>
</evidence>
<dbReference type="SMR" id="A0A0L0D138"/>
<keyword evidence="6 13" id="KW-0378">Hydrolase</keyword>
<dbReference type="AlphaFoldDB" id="A0A0L0D138"/>
<evidence type="ECO:0000256" key="10">
    <source>
        <dbReference type="ARBA" id="ARBA00023295"/>
    </source>
</evidence>
<dbReference type="InterPro" id="IPR017853">
    <property type="entry name" value="GH"/>
</dbReference>